<evidence type="ECO:0000313" key="3">
    <source>
        <dbReference type="EMBL" id="SEL41395.1"/>
    </source>
</evidence>
<feature type="domain" description="GST C-terminal" evidence="2">
    <location>
        <begin position="113"/>
        <end position="243"/>
    </location>
</feature>
<proteinExistence type="predicted"/>
<dbReference type="PROSITE" id="PS50404">
    <property type="entry name" value="GST_NTER"/>
    <property type="match status" value="1"/>
</dbReference>
<dbReference type="Gene3D" id="3.40.30.10">
    <property type="entry name" value="Glutaredoxin"/>
    <property type="match status" value="1"/>
</dbReference>
<dbReference type="PROSITE" id="PS51257">
    <property type="entry name" value="PROKAR_LIPOPROTEIN"/>
    <property type="match status" value="1"/>
</dbReference>
<feature type="domain" description="GST N-terminal" evidence="1">
    <location>
        <begin position="28"/>
        <end position="109"/>
    </location>
</feature>
<dbReference type="InterPro" id="IPR010987">
    <property type="entry name" value="Glutathione-S-Trfase_C-like"/>
</dbReference>
<organism evidence="3 4">
    <name type="scientific">Roseovarius azorensis</name>
    <dbReference type="NCBI Taxonomy" id="1287727"/>
    <lineage>
        <taxon>Bacteria</taxon>
        <taxon>Pseudomonadati</taxon>
        <taxon>Pseudomonadota</taxon>
        <taxon>Alphaproteobacteria</taxon>
        <taxon>Rhodobacterales</taxon>
        <taxon>Roseobacteraceae</taxon>
        <taxon>Roseovarius</taxon>
    </lineage>
</organism>
<dbReference type="PANTHER" id="PTHR44051">
    <property type="entry name" value="GLUTATHIONE S-TRANSFERASE-RELATED"/>
    <property type="match status" value="1"/>
</dbReference>
<dbReference type="SUPFAM" id="SSF47616">
    <property type="entry name" value="GST C-terminal domain-like"/>
    <property type="match status" value="1"/>
</dbReference>
<evidence type="ECO:0000259" key="1">
    <source>
        <dbReference type="PROSITE" id="PS50404"/>
    </source>
</evidence>
<dbReference type="PROSITE" id="PS50405">
    <property type="entry name" value="GST_CTER"/>
    <property type="match status" value="1"/>
</dbReference>
<dbReference type="InterPro" id="IPR036249">
    <property type="entry name" value="Thioredoxin-like_sf"/>
</dbReference>
<dbReference type="GO" id="GO:0016740">
    <property type="term" value="F:transferase activity"/>
    <property type="evidence" value="ECO:0007669"/>
    <property type="project" value="UniProtKB-KW"/>
</dbReference>
<dbReference type="InterPro" id="IPR004045">
    <property type="entry name" value="Glutathione_S-Trfase_N"/>
</dbReference>
<accession>A0A1H7Q1N7</accession>
<dbReference type="EMBL" id="FOAG01000005">
    <property type="protein sequence ID" value="SEL41395.1"/>
    <property type="molecule type" value="Genomic_DNA"/>
</dbReference>
<dbReference type="Pfam" id="PF13409">
    <property type="entry name" value="GST_N_2"/>
    <property type="match status" value="1"/>
</dbReference>
<dbReference type="PANTHER" id="PTHR44051:SF8">
    <property type="entry name" value="GLUTATHIONE S-TRANSFERASE GSTA"/>
    <property type="match status" value="1"/>
</dbReference>
<dbReference type="STRING" id="1287727.SAMN05443999_105138"/>
<keyword evidence="4" id="KW-1185">Reference proteome</keyword>
<gene>
    <name evidence="3" type="ORF">SAMN05443999_105138</name>
</gene>
<protein>
    <submittedName>
        <fullName evidence="3">Glutathione S-transferase</fullName>
    </submittedName>
</protein>
<dbReference type="SFLD" id="SFLDG00358">
    <property type="entry name" value="Main_(cytGST)"/>
    <property type="match status" value="1"/>
</dbReference>
<dbReference type="SUPFAM" id="SSF52833">
    <property type="entry name" value="Thioredoxin-like"/>
    <property type="match status" value="1"/>
</dbReference>
<dbReference type="Gene3D" id="1.20.1050.10">
    <property type="match status" value="1"/>
</dbReference>
<reference evidence="3 4" key="1">
    <citation type="submission" date="2016-10" db="EMBL/GenBank/DDBJ databases">
        <authorList>
            <person name="de Groot N.N."/>
        </authorList>
    </citation>
    <scope>NUCLEOTIDE SEQUENCE [LARGE SCALE GENOMIC DNA]</scope>
    <source>
        <strain evidence="3 4">DSM 100674</strain>
    </source>
</reference>
<dbReference type="Proteomes" id="UP000199582">
    <property type="component" value="Unassembled WGS sequence"/>
</dbReference>
<name>A0A1H7Q1N7_9RHOB</name>
<evidence type="ECO:0000313" key="4">
    <source>
        <dbReference type="Proteomes" id="UP000199582"/>
    </source>
</evidence>
<evidence type="ECO:0000259" key="2">
    <source>
        <dbReference type="PROSITE" id="PS50405"/>
    </source>
</evidence>
<dbReference type="SFLD" id="SFLDS00019">
    <property type="entry name" value="Glutathione_Transferase_(cytos"/>
    <property type="match status" value="1"/>
</dbReference>
<dbReference type="CDD" id="cd03057">
    <property type="entry name" value="GST_N_Beta"/>
    <property type="match status" value="1"/>
</dbReference>
<dbReference type="InterPro" id="IPR036282">
    <property type="entry name" value="Glutathione-S-Trfase_C_sf"/>
</dbReference>
<sequence length="257" mass="28149">MPRMWGKRADGGGFRATAQGAAGQGCGVSHYRLHYAPDNASLIIRLVLEDLGVPYGTVLVDRAARAQRSPGYLALNPNGLIPVLETPDGVMFETGAILLWLVDRHGRLAPGTDAPTRGDFLKWLFFLSNTVHSCLRMTFYPGQYVGGDAGAQAMLRAQMQARFSEYLDMIETRAAPWFAADHASVLDYYLACLMRWRAIYPEGARGGYETRGWPRLHAMLERLEAGAPLRAAIRAEGLGKTPFTAPSWPDPPEGSAI</sequence>
<keyword evidence="3" id="KW-0808">Transferase</keyword>
<dbReference type="InterPro" id="IPR040079">
    <property type="entry name" value="Glutathione_S-Trfase"/>
</dbReference>
<dbReference type="AlphaFoldDB" id="A0A1H7Q1N7"/>